<dbReference type="EMBL" id="BAABBO010000001">
    <property type="protein sequence ID" value="GAA3947505.1"/>
    <property type="molecule type" value="Genomic_DNA"/>
</dbReference>
<sequence>MQGSKVGQIGIARNIHAGGTTPKALSEMRAISGLCNTLALACDDMLLKKALEEKQLAGRRLFFDTHISHGQVYAYAAFSPIDDNSCSAPACRIETCDPAWLCHGAVDNKPALLGISYRSMSAYRQTLNAMENALLQAEYMFGVDVDASTELHQGRIGQQNYLIYHQQGDVDTGAREVVPFHVAHQCEASDTLYQQIVLDLPLASEISLASDDLGWVRNPKHLGMDGAVGIIDKRAASGLVSDQIKLAIKQAAIQLAFEKSTDVSEDNLIVTSDNAGLIQITQISQQTTSTLKARVMRIRFDRPEGAALRVMAWLVIIP</sequence>
<reference evidence="2" key="1">
    <citation type="journal article" date="2019" name="Int. J. Syst. Evol. Microbiol.">
        <title>The Global Catalogue of Microorganisms (GCM) 10K type strain sequencing project: providing services to taxonomists for standard genome sequencing and annotation.</title>
        <authorList>
            <consortium name="The Broad Institute Genomics Platform"/>
            <consortium name="The Broad Institute Genome Sequencing Center for Infectious Disease"/>
            <person name="Wu L."/>
            <person name="Ma J."/>
        </authorList>
    </citation>
    <scope>NUCLEOTIDE SEQUENCE [LARGE SCALE GENOMIC DNA]</scope>
    <source>
        <strain evidence="2">JCM 17555</strain>
    </source>
</reference>
<proteinExistence type="predicted"/>
<dbReference type="RefSeq" id="WP_344802637.1">
    <property type="nucleotide sequence ID" value="NZ_BAABBO010000001.1"/>
</dbReference>
<organism evidence="1 2">
    <name type="scientific">Allohahella marinimesophila</name>
    <dbReference type="NCBI Taxonomy" id="1054972"/>
    <lineage>
        <taxon>Bacteria</taxon>
        <taxon>Pseudomonadati</taxon>
        <taxon>Pseudomonadota</taxon>
        <taxon>Gammaproteobacteria</taxon>
        <taxon>Oceanospirillales</taxon>
        <taxon>Hahellaceae</taxon>
        <taxon>Allohahella</taxon>
    </lineage>
</organism>
<evidence type="ECO:0000313" key="1">
    <source>
        <dbReference type="EMBL" id="GAA3947505.1"/>
    </source>
</evidence>
<gene>
    <name evidence="1" type="ORF">GCM10022278_03400</name>
</gene>
<keyword evidence="2" id="KW-1185">Reference proteome</keyword>
<dbReference type="Proteomes" id="UP001501337">
    <property type="component" value="Unassembled WGS sequence"/>
</dbReference>
<name>A0ABP7NIV5_9GAMM</name>
<accession>A0ABP7NIV5</accession>
<comment type="caution">
    <text evidence="1">The sequence shown here is derived from an EMBL/GenBank/DDBJ whole genome shotgun (WGS) entry which is preliminary data.</text>
</comment>
<evidence type="ECO:0000313" key="2">
    <source>
        <dbReference type="Proteomes" id="UP001501337"/>
    </source>
</evidence>
<protein>
    <submittedName>
        <fullName evidence="1">Uncharacterized protein</fullName>
    </submittedName>
</protein>